<feature type="region of interest" description="Disordered" evidence="2">
    <location>
        <begin position="52"/>
        <end position="172"/>
    </location>
</feature>
<dbReference type="EMBL" id="MN739378">
    <property type="protein sequence ID" value="QHT01576.1"/>
    <property type="molecule type" value="Genomic_DNA"/>
</dbReference>
<feature type="coiled-coil region" evidence="1">
    <location>
        <begin position="335"/>
        <end position="369"/>
    </location>
</feature>
<proteinExistence type="predicted"/>
<evidence type="ECO:0000259" key="3">
    <source>
        <dbReference type="PROSITE" id="PS51301"/>
    </source>
</evidence>
<accession>A0A6C0CA14</accession>
<dbReference type="AlphaFoldDB" id="A0A6C0CA14"/>
<evidence type="ECO:0000256" key="2">
    <source>
        <dbReference type="SAM" id="MobiDB-lite"/>
    </source>
</evidence>
<dbReference type="InterPro" id="IPR018004">
    <property type="entry name" value="KilA/APSES_HTH"/>
</dbReference>
<protein>
    <recommendedName>
        <fullName evidence="3">KilA-N domain-containing protein</fullName>
    </recommendedName>
</protein>
<name>A0A6C0CA14_9ZZZZ</name>
<feature type="region of interest" description="Disordered" evidence="2">
    <location>
        <begin position="1"/>
        <end position="39"/>
    </location>
</feature>
<dbReference type="PROSITE" id="PS51301">
    <property type="entry name" value="KILA_N"/>
    <property type="match status" value="1"/>
</dbReference>
<evidence type="ECO:0000256" key="1">
    <source>
        <dbReference type="SAM" id="Coils"/>
    </source>
</evidence>
<feature type="compositionally biased region" description="Basic and acidic residues" evidence="2">
    <location>
        <begin position="72"/>
        <end position="81"/>
    </location>
</feature>
<feature type="domain" description="KilA-N" evidence="3">
    <location>
        <begin position="210"/>
        <end position="311"/>
    </location>
</feature>
<sequence length="478" mass="54439">MSRKGAFNKKSYEPDTVSYDDESSTMTSDSTESEKPMKKMGGFIPAAVRAKGGVQKTGGFKGQLTKTPIKKVGGERKRMESSESSEVPVKKVNGGRKRMESSESSEVPAKKVNGGRKRMSSSESSEFPAKKVNRGSKLVTKGGVRKPARSETKMKPSNAPKRKGESSEDIPVESEEDYSCSCCGEHHSESEILSESDNTFGVRFAYFDDKFTFGYFNDFKLVIMEDNKYVNADELCNGYGKNFKNWLKLKESKELVNSLKEIKECGVDLTVVNGGKAPFKGTYIHPYLISHVAAWAEPSCAIYTSKIMTKYLVNEKFNKKFDEAQETLCRVLEENGELELRVGELECEVEDLRIERSKLVERIEDLENMPAPNDGYVWYIIKYNAPKAAYQYCSLRTTRKNLKSAIKKIKSKYSKMEIIHKIEKTLQYVDIWEELSLDLHDNPKIKVNRNEFNLKGFNEKKFIELIDEYNDEYMETTD</sequence>
<reference evidence="4" key="1">
    <citation type="journal article" date="2020" name="Nature">
        <title>Giant virus diversity and host interactions through global metagenomics.</title>
        <authorList>
            <person name="Schulz F."/>
            <person name="Roux S."/>
            <person name="Paez-Espino D."/>
            <person name="Jungbluth S."/>
            <person name="Walsh D.A."/>
            <person name="Denef V.J."/>
            <person name="McMahon K.D."/>
            <person name="Konstantinidis K.T."/>
            <person name="Eloe-Fadrosh E.A."/>
            <person name="Kyrpides N.C."/>
            <person name="Woyke T."/>
        </authorList>
    </citation>
    <scope>NUCLEOTIDE SEQUENCE</scope>
    <source>
        <strain evidence="4">GVMAG-M-3300020192-26</strain>
    </source>
</reference>
<keyword evidence="1" id="KW-0175">Coiled coil</keyword>
<organism evidence="4">
    <name type="scientific">viral metagenome</name>
    <dbReference type="NCBI Taxonomy" id="1070528"/>
    <lineage>
        <taxon>unclassified sequences</taxon>
        <taxon>metagenomes</taxon>
        <taxon>organismal metagenomes</taxon>
    </lineage>
</organism>
<dbReference type="InterPro" id="IPR017880">
    <property type="entry name" value="KilA_N"/>
</dbReference>
<evidence type="ECO:0000313" key="4">
    <source>
        <dbReference type="EMBL" id="QHT01576.1"/>
    </source>
</evidence>
<dbReference type="Pfam" id="PF04383">
    <property type="entry name" value="KilA-N"/>
    <property type="match status" value="1"/>
</dbReference>